<dbReference type="InterPro" id="IPR002100">
    <property type="entry name" value="TF_MADSbox"/>
</dbReference>
<dbReference type="PANTHER" id="PTHR11945">
    <property type="entry name" value="MADS BOX PROTEIN"/>
    <property type="match status" value="1"/>
</dbReference>
<evidence type="ECO:0000256" key="2">
    <source>
        <dbReference type="ARBA" id="ARBA00023015"/>
    </source>
</evidence>
<keyword evidence="3" id="KW-0238">DNA-binding</keyword>
<keyword evidence="5" id="KW-0539">Nucleus</keyword>
<evidence type="ECO:0000256" key="1">
    <source>
        <dbReference type="ARBA" id="ARBA00004123"/>
    </source>
</evidence>
<reference evidence="8" key="2">
    <citation type="submission" date="2025-08" db="UniProtKB">
        <authorList>
            <consortium name="RefSeq"/>
        </authorList>
    </citation>
    <scope>IDENTIFICATION</scope>
    <source>
        <tissue evidence="8">Leaf</tissue>
    </source>
</reference>
<proteinExistence type="predicted"/>
<accession>A0ABM0WBM8</accession>
<keyword evidence="2" id="KW-0805">Transcription regulation</keyword>
<evidence type="ECO:0000256" key="4">
    <source>
        <dbReference type="ARBA" id="ARBA00023163"/>
    </source>
</evidence>
<dbReference type="PROSITE" id="PS50066">
    <property type="entry name" value="MADS_BOX_2"/>
    <property type="match status" value="1"/>
</dbReference>
<dbReference type="GeneID" id="104748815"/>
<evidence type="ECO:0000313" key="8">
    <source>
        <dbReference type="RefSeq" id="XP_010468704.1"/>
    </source>
</evidence>
<feature type="domain" description="MADS-box" evidence="6">
    <location>
        <begin position="3"/>
        <end position="48"/>
    </location>
</feature>
<protein>
    <submittedName>
        <fullName evidence="8">Agamous-like MADS-box protein AGL97</fullName>
    </submittedName>
</protein>
<reference evidence="7" key="1">
    <citation type="journal article" date="2014" name="Nat. Commun.">
        <title>The emerging biofuel crop Camelina sativa retains a highly undifferentiated hexaploid genome structure.</title>
        <authorList>
            <person name="Kagale S."/>
            <person name="Koh C."/>
            <person name="Nixon J."/>
            <person name="Bollina V."/>
            <person name="Clarke W.E."/>
            <person name="Tuteja R."/>
            <person name="Spillane C."/>
            <person name="Robinson S.J."/>
            <person name="Links M.G."/>
            <person name="Clarke C."/>
            <person name="Higgins E.E."/>
            <person name="Huebert T."/>
            <person name="Sharpe A.G."/>
            <person name="Parkin I.A."/>
        </authorList>
    </citation>
    <scope>NUCLEOTIDE SEQUENCE [LARGE SCALE GENOMIC DNA]</scope>
    <source>
        <strain evidence="7">cv. DH55</strain>
    </source>
</reference>
<dbReference type="Proteomes" id="UP000694864">
    <property type="component" value="Chromosome 15"/>
</dbReference>
<dbReference type="RefSeq" id="XP_010468704.1">
    <property type="nucleotide sequence ID" value="XM_010470402.1"/>
</dbReference>
<gene>
    <name evidence="8" type="primary">LOC104748815</name>
</gene>
<dbReference type="SMART" id="SM00432">
    <property type="entry name" value="MADS"/>
    <property type="match status" value="1"/>
</dbReference>
<dbReference type="SUPFAM" id="SSF55455">
    <property type="entry name" value="SRF-like"/>
    <property type="match status" value="1"/>
</dbReference>
<dbReference type="InterPro" id="IPR033897">
    <property type="entry name" value="SRF-like_MADS-box"/>
</dbReference>
<comment type="subcellular location">
    <subcellularLocation>
        <location evidence="1">Nucleus</location>
    </subcellularLocation>
</comment>
<evidence type="ECO:0000256" key="3">
    <source>
        <dbReference type="ARBA" id="ARBA00023125"/>
    </source>
</evidence>
<dbReference type="InterPro" id="IPR036879">
    <property type="entry name" value="TF_MADSbox_sf"/>
</dbReference>
<dbReference type="Pfam" id="PF00319">
    <property type="entry name" value="SRF-TF"/>
    <property type="match status" value="1"/>
</dbReference>
<evidence type="ECO:0000256" key="5">
    <source>
        <dbReference type="ARBA" id="ARBA00023242"/>
    </source>
</evidence>
<dbReference type="CDD" id="cd00266">
    <property type="entry name" value="MADS_SRF_like"/>
    <property type="match status" value="1"/>
</dbReference>
<organism evidence="7 8">
    <name type="scientific">Camelina sativa</name>
    <name type="common">False flax</name>
    <name type="synonym">Myagrum sativum</name>
    <dbReference type="NCBI Taxonomy" id="90675"/>
    <lineage>
        <taxon>Eukaryota</taxon>
        <taxon>Viridiplantae</taxon>
        <taxon>Streptophyta</taxon>
        <taxon>Embryophyta</taxon>
        <taxon>Tracheophyta</taxon>
        <taxon>Spermatophyta</taxon>
        <taxon>Magnoliopsida</taxon>
        <taxon>eudicotyledons</taxon>
        <taxon>Gunneridae</taxon>
        <taxon>Pentapetalae</taxon>
        <taxon>rosids</taxon>
        <taxon>malvids</taxon>
        <taxon>Brassicales</taxon>
        <taxon>Brassicaceae</taxon>
        <taxon>Camelineae</taxon>
        <taxon>Camelina</taxon>
    </lineage>
</organism>
<dbReference type="PANTHER" id="PTHR11945:SF702">
    <property type="entry name" value="AGAMOUS-LIKE 83-RELATED"/>
    <property type="match status" value="1"/>
</dbReference>
<evidence type="ECO:0000259" key="6">
    <source>
        <dbReference type="PROSITE" id="PS50066"/>
    </source>
</evidence>
<keyword evidence="7" id="KW-1185">Reference proteome</keyword>
<keyword evidence="4" id="KW-0804">Transcription</keyword>
<sequence>MGGLKQKIPIKMIGKKDSRAVAYSKRTKGLYSKAAKICRLADAQIAILATPVSSNSNASFYTFGHSSVDSVVAAFLANERPLREDLGLGLGFWWEDERLAKSEDPEELGDAINSMSKMLQDLKDLRCNALQNRRDCTEDVEEKEGLLDGTHQNHTLNNPESCCDNDNNYALLGNVDGCNQELLDIDQIINFESTSSSVNSELENMISMVTPNHQNSFSDHSNAIIVDEGLVVHTDLYDDNNIHLSNLDEDLMLQISDNNNNNSINNNVEELENFDEFIQELDLDDIFDFKTNYVQSLEMDGVSMVTTTNQDLGLNSETVGDGGLVMTHIDLDEDNLCFSDYFNDLTSSAQNSLQDMYTTS</sequence>
<dbReference type="Gene3D" id="3.40.1810.10">
    <property type="entry name" value="Transcription factor, MADS-box"/>
    <property type="match status" value="1"/>
</dbReference>
<name>A0ABM0WBM8_CAMSA</name>
<evidence type="ECO:0000313" key="7">
    <source>
        <dbReference type="Proteomes" id="UP000694864"/>
    </source>
</evidence>